<dbReference type="GO" id="GO:0016787">
    <property type="term" value="F:hydrolase activity"/>
    <property type="evidence" value="ECO:0007669"/>
    <property type="project" value="UniProtKB-KW"/>
</dbReference>
<dbReference type="PANTHER" id="PTHR37842:SF2">
    <property type="entry name" value="GYLCOSYL HYDROLASE 115 C-TERMINAL DOMAIN-CONTAINING PROTEIN"/>
    <property type="match status" value="1"/>
</dbReference>
<dbReference type="InterPro" id="IPR029018">
    <property type="entry name" value="Hex-like_dom2"/>
</dbReference>
<dbReference type="InterPro" id="IPR031924">
    <property type="entry name" value="GH115"/>
</dbReference>
<keyword evidence="4" id="KW-1185">Reference proteome</keyword>
<dbReference type="Pfam" id="PF17829">
    <property type="entry name" value="GH115_C"/>
    <property type="match status" value="1"/>
</dbReference>
<dbReference type="EMBL" id="MNBE01000773">
    <property type="protein sequence ID" value="OKO89598.1"/>
    <property type="molecule type" value="Genomic_DNA"/>
</dbReference>
<reference evidence="3 4" key="1">
    <citation type="submission" date="2016-10" db="EMBL/GenBank/DDBJ databases">
        <title>Genome sequence of the ascomycete fungus Penicillium subrubescens.</title>
        <authorList>
            <person name="De Vries R.P."/>
            <person name="Peng M."/>
            <person name="Dilokpimol A."/>
            <person name="Hilden K."/>
            <person name="Makela M.R."/>
            <person name="Grigoriev I."/>
            <person name="Riley R."/>
            <person name="Granchi Z."/>
        </authorList>
    </citation>
    <scope>NUCLEOTIDE SEQUENCE [LARGE SCALE GENOMIC DNA]</scope>
    <source>
        <strain evidence="3 4">CBS 132785</strain>
    </source>
</reference>
<proteinExistence type="predicted"/>
<dbReference type="Gene3D" id="3.30.379.10">
    <property type="entry name" value="Chitobiase/beta-hexosaminidase domain 2-like"/>
    <property type="match status" value="1"/>
</dbReference>
<dbReference type="Gene3D" id="3.20.20.520">
    <property type="entry name" value="Glycosyl hydrolase family 115"/>
    <property type="match status" value="2"/>
</dbReference>
<feature type="domain" description="Gylcosyl hydrolase 115 C-terminal" evidence="2">
    <location>
        <begin position="766"/>
        <end position="933"/>
    </location>
</feature>
<evidence type="ECO:0000313" key="3">
    <source>
        <dbReference type="EMBL" id="OKO89598.1"/>
    </source>
</evidence>
<dbReference type="Gene3D" id="2.60.120.1620">
    <property type="match status" value="1"/>
</dbReference>
<evidence type="ECO:0000259" key="2">
    <source>
        <dbReference type="Pfam" id="PF17829"/>
    </source>
</evidence>
<dbReference type="InterPro" id="IPR042301">
    <property type="entry name" value="GH115_sf"/>
</dbReference>
<accession>A0A1Q5SNL8</accession>
<dbReference type="Gene3D" id="1.20.58.2150">
    <property type="match status" value="1"/>
</dbReference>
<dbReference type="STRING" id="1316194.A0A1Q5SNL8"/>
<dbReference type="InterPro" id="IPR041437">
    <property type="entry name" value="GH115_C"/>
</dbReference>
<dbReference type="Proteomes" id="UP000186955">
    <property type="component" value="Unassembled WGS sequence"/>
</dbReference>
<sequence>MLEELLVVFEDSPSLLNLVGATIIADPADFTGIHHAARALADDFGRVTRGKANPIELVNPGKLKAPAAIIIGCIESCWMIRELQWLGKIETASIRGKWESFTTFVVDNPFPGCSKALVIAGSDKRGAIFGTYTLSSQIGVSPWYWWADVPAQFHPQVYARPVRTIQGEPSIQFRGIFLNDEAPALTGWVLENFGKYNSAFYKKVYELLLRLKASFMWPAMWPGYPNPGAVFFTDDPENQRIADEYGICISTSHHEPMQRASTEWFQEHADGTWNWLMHRDEIVEFFREGVQRAKGLESYFTLGMRGEYDKKMVTDDPGAVMRDVLREQRALFYGVHGREDAVPQVLALYKEVQDLYEAGEFTVPEDVTLLFADDNFGSLRRLPSGYEVRRSGGAGGKVHHQLSQAYQRNARKIWVFNVGDIKPIEVPLTFAMEMAWKIDSIQMDTIPQFLGQIATNYFGSALSPQIVSVWHEYDRLVRLRKHEHIDLESFSLLHYNEADNIVTRWRNLEFKAESLYNQVSEEQRPAFWELVVHPVKASSIFTQLRVVQARNQLYARQRRNTANKLLRQALDLFDADFKLSQEFHSLLDGKWNHLLCQPHMGYGDTWHAPSRDAIFGLAYVQRHQNSNIIVGQMGVAVEGHEGVRAGRINEESERTHPSRRDLVPGLTLGSMSRYGPIKRWFDIFTRGTQNIHWTLSVPHPWIRLSERKGTLSPDGDDVRIWIMIDWDQVPVQFDEEILVTIVSEEGDFEHVHLPVHGHKVPESFRGFVESDGCVSIPASGVEIKAPYQHHPELGRSSEGAVTIESPLLREDAPPPFLEYPIYIFSRCSPTLNLIFNMTLDIDPANSMSYAIAVDNETPHHHLLLPESQERRDKLPAEGWLDAVMDCVWKRDHTVTQLNLGAHIIRIRLNHPNLLLEKIVLDLGGAKESYLGPPPSLFVS</sequence>
<protein>
    <recommendedName>
        <fullName evidence="2">Gylcosyl hydrolase 115 C-terminal domain-containing protein</fullName>
    </recommendedName>
</protein>
<evidence type="ECO:0000256" key="1">
    <source>
        <dbReference type="ARBA" id="ARBA00022801"/>
    </source>
</evidence>
<dbReference type="AlphaFoldDB" id="A0A1Q5SNL8"/>
<dbReference type="PANTHER" id="PTHR37842">
    <property type="match status" value="1"/>
</dbReference>
<gene>
    <name evidence="3" type="ORF">PENSUB_13664</name>
</gene>
<name>A0A1Q5SNL8_9EURO</name>
<dbReference type="Pfam" id="PF15979">
    <property type="entry name" value="Glyco_hydro_115"/>
    <property type="match status" value="2"/>
</dbReference>
<dbReference type="SUPFAM" id="SSF55545">
    <property type="entry name" value="beta-N-acetylhexosaminidase-like domain"/>
    <property type="match status" value="1"/>
</dbReference>
<organism evidence="3 4">
    <name type="scientific">Penicillium subrubescens</name>
    <dbReference type="NCBI Taxonomy" id="1316194"/>
    <lineage>
        <taxon>Eukaryota</taxon>
        <taxon>Fungi</taxon>
        <taxon>Dikarya</taxon>
        <taxon>Ascomycota</taxon>
        <taxon>Pezizomycotina</taxon>
        <taxon>Eurotiomycetes</taxon>
        <taxon>Eurotiomycetidae</taxon>
        <taxon>Eurotiales</taxon>
        <taxon>Aspergillaceae</taxon>
        <taxon>Penicillium</taxon>
    </lineage>
</organism>
<evidence type="ECO:0000313" key="4">
    <source>
        <dbReference type="Proteomes" id="UP000186955"/>
    </source>
</evidence>
<keyword evidence="1" id="KW-0378">Hydrolase</keyword>
<comment type="caution">
    <text evidence="3">The sequence shown here is derived from an EMBL/GenBank/DDBJ whole genome shotgun (WGS) entry which is preliminary data.</text>
</comment>